<evidence type="ECO:0000256" key="1">
    <source>
        <dbReference type="ARBA" id="ARBA00004245"/>
    </source>
</evidence>
<dbReference type="EMBL" id="VSRR010000174">
    <property type="protein sequence ID" value="MPC11635.1"/>
    <property type="molecule type" value="Genomic_DNA"/>
</dbReference>
<evidence type="ECO:0000256" key="8">
    <source>
        <dbReference type="RuleBase" id="RU000394"/>
    </source>
</evidence>
<dbReference type="InterPro" id="IPR001752">
    <property type="entry name" value="Kinesin_motor_dom"/>
</dbReference>
<evidence type="ECO:0000256" key="9">
    <source>
        <dbReference type="SAM" id="MobiDB-lite"/>
    </source>
</evidence>
<keyword evidence="3 7" id="KW-0547">Nucleotide-binding</keyword>
<dbReference type="GO" id="GO:0007052">
    <property type="term" value="P:mitotic spindle organization"/>
    <property type="evidence" value="ECO:0007669"/>
    <property type="project" value="TreeGrafter"/>
</dbReference>
<comment type="similarity">
    <text evidence="7 8">Belongs to the TRAFAC class myosin-kinesin ATPase superfamily. Kinesin family.</text>
</comment>
<dbReference type="Gene3D" id="3.40.850.10">
    <property type="entry name" value="Kinesin motor domain"/>
    <property type="match status" value="1"/>
</dbReference>
<evidence type="ECO:0000256" key="6">
    <source>
        <dbReference type="ARBA" id="ARBA00023212"/>
    </source>
</evidence>
<dbReference type="GO" id="GO:0008017">
    <property type="term" value="F:microtubule binding"/>
    <property type="evidence" value="ECO:0007669"/>
    <property type="project" value="InterPro"/>
</dbReference>
<dbReference type="GO" id="GO:0003777">
    <property type="term" value="F:microtubule motor activity"/>
    <property type="evidence" value="ECO:0007669"/>
    <property type="project" value="InterPro"/>
</dbReference>
<dbReference type="PROSITE" id="PS50067">
    <property type="entry name" value="KINESIN_MOTOR_2"/>
    <property type="match status" value="1"/>
</dbReference>
<name>A0A5B7CR21_PORTR</name>
<dbReference type="GO" id="GO:0007018">
    <property type="term" value="P:microtubule-based movement"/>
    <property type="evidence" value="ECO:0007669"/>
    <property type="project" value="InterPro"/>
</dbReference>
<dbReference type="InterPro" id="IPR027417">
    <property type="entry name" value="P-loop_NTPase"/>
</dbReference>
<dbReference type="GO" id="GO:0005524">
    <property type="term" value="F:ATP binding"/>
    <property type="evidence" value="ECO:0007669"/>
    <property type="project" value="UniProtKB-UniRule"/>
</dbReference>
<dbReference type="Pfam" id="PF00225">
    <property type="entry name" value="Kinesin"/>
    <property type="match status" value="1"/>
</dbReference>
<evidence type="ECO:0000313" key="11">
    <source>
        <dbReference type="EMBL" id="MPC11635.1"/>
    </source>
</evidence>
<proteinExistence type="inferred from homology"/>
<dbReference type="GO" id="GO:0005874">
    <property type="term" value="C:microtubule"/>
    <property type="evidence" value="ECO:0007669"/>
    <property type="project" value="UniProtKB-KW"/>
</dbReference>
<comment type="subcellular location">
    <subcellularLocation>
        <location evidence="1">Cytoplasm</location>
        <location evidence="1">Cytoskeleton</location>
    </subcellularLocation>
</comment>
<reference evidence="11 12" key="1">
    <citation type="submission" date="2019-05" db="EMBL/GenBank/DDBJ databases">
        <title>Another draft genome of Portunus trituberculatus and its Hox gene families provides insights of decapod evolution.</title>
        <authorList>
            <person name="Jeong J.-H."/>
            <person name="Song I."/>
            <person name="Kim S."/>
            <person name="Choi T."/>
            <person name="Kim D."/>
            <person name="Ryu S."/>
            <person name="Kim W."/>
        </authorList>
    </citation>
    <scope>NUCLEOTIDE SEQUENCE [LARGE SCALE GENOMIC DNA]</scope>
    <source>
        <tissue evidence="11">Muscle</tissue>
    </source>
</reference>
<dbReference type="GO" id="GO:0005875">
    <property type="term" value="C:microtubule associated complex"/>
    <property type="evidence" value="ECO:0007669"/>
    <property type="project" value="TreeGrafter"/>
</dbReference>
<dbReference type="PANTHER" id="PTHR47969">
    <property type="entry name" value="CHROMOSOME-ASSOCIATED KINESIN KIF4A-RELATED"/>
    <property type="match status" value="1"/>
</dbReference>
<dbReference type="Proteomes" id="UP000324222">
    <property type="component" value="Unassembled WGS sequence"/>
</dbReference>
<evidence type="ECO:0000256" key="5">
    <source>
        <dbReference type="ARBA" id="ARBA00023054"/>
    </source>
</evidence>
<dbReference type="InterPro" id="IPR027640">
    <property type="entry name" value="Kinesin-like_fam"/>
</dbReference>
<feature type="domain" description="Kinesin motor" evidence="10">
    <location>
        <begin position="47"/>
        <end position="305"/>
    </location>
</feature>
<feature type="region of interest" description="Disordered" evidence="9">
    <location>
        <begin position="341"/>
        <end position="365"/>
    </location>
</feature>
<evidence type="ECO:0000256" key="7">
    <source>
        <dbReference type="PROSITE-ProRule" id="PRU00283"/>
    </source>
</evidence>
<dbReference type="OrthoDB" id="3176171at2759"/>
<sequence>MTSEESSTGKVIPVRVAVRLRPLSVREIREGCQESIDITHDSPQVSYNVTVLAYGQTGSGKTHTMGTAYVPGIENSEGAGIIPRAVQDIFEGVASQADNEYLVKISFIELYKETLFDLLAGKNNREECVVDIREDPRGGIKIVGVTEIPVTSMQETMRCLEQGALHRATGATAMNAHSSRSHAIFSMHVEQRNTKKGGSVVSAKFHMVDLAGSERAKKTGATGERFREGVNINRGLLALGNVISALCEEGGRGHIPYRDSKLTRLLQDSLGGNSHTVMVACVSPADSNLEESLSTLRYADRARKIKNKPIINRDPQAAELAKLRQQVMQLQVQLLASNNGTGGTVVSSSEEDAEMYGKMRGPAVR</sequence>
<keyword evidence="5" id="KW-0175">Coiled coil</keyword>
<evidence type="ECO:0000256" key="4">
    <source>
        <dbReference type="ARBA" id="ARBA00022840"/>
    </source>
</evidence>
<dbReference type="InterPro" id="IPR019821">
    <property type="entry name" value="Kinesin_motor_CS"/>
</dbReference>
<protein>
    <recommendedName>
        <fullName evidence="8">Kinesin-like protein</fullName>
    </recommendedName>
</protein>
<dbReference type="GO" id="GO:0051231">
    <property type="term" value="P:spindle elongation"/>
    <property type="evidence" value="ECO:0007669"/>
    <property type="project" value="TreeGrafter"/>
</dbReference>
<comment type="caution">
    <text evidence="11">The sequence shown here is derived from an EMBL/GenBank/DDBJ whole genome shotgun (WGS) entry which is preliminary data.</text>
</comment>
<keyword evidence="12" id="KW-1185">Reference proteome</keyword>
<dbReference type="SMART" id="SM00129">
    <property type="entry name" value="KISc"/>
    <property type="match status" value="1"/>
</dbReference>
<dbReference type="FunFam" id="3.40.850.10:FF:000236">
    <property type="entry name" value="Kinesin-like protein"/>
    <property type="match status" value="1"/>
</dbReference>
<evidence type="ECO:0000313" key="12">
    <source>
        <dbReference type="Proteomes" id="UP000324222"/>
    </source>
</evidence>
<keyword evidence="8" id="KW-0493">Microtubule</keyword>
<feature type="binding site" evidence="7">
    <location>
        <begin position="55"/>
        <end position="62"/>
    </location>
    <ligand>
        <name>ATP</name>
        <dbReference type="ChEBI" id="CHEBI:30616"/>
    </ligand>
</feature>
<dbReference type="SUPFAM" id="SSF52540">
    <property type="entry name" value="P-loop containing nucleoside triphosphate hydrolases"/>
    <property type="match status" value="1"/>
</dbReference>
<organism evidence="11 12">
    <name type="scientific">Portunus trituberculatus</name>
    <name type="common">Swimming crab</name>
    <name type="synonym">Neptunus trituberculatus</name>
    <dbReference type="NCBI Taxonomy" id="210409"/>
    <lineage>
        <taxon>Eukaryota</taxon>
        <taxon>Metazoa</taxon>
        <taxon>Ecdysozoa</taxon>
        <taxon>Arthropoda</taxon>
        <taxon>Crustacea</taxon>
        <taxon>Multicrustacea</taxon>
        <taxon>Malacostraca</taxon>
        <taxon>Eumalacostraca</taxon>
        <taxon>Eucarida</taxon>
        <taxon>Decapoda</taxon>
        <taxon>Pleocyemata</taxon>
        <taxon>Brachyura</taxon>
        <taxon>Eubrachyura</taxon>
        <taxon>Portunoidea</taxon>
        <taxon>Portunidae</taxon>
        <taxon>Portuninae</taxon>
        <taxon>Portunus</taxon>
    </lineage>
</organism>
<dbReference type="AlphaFoldDB" id="A0A5B7CR21"/>
<dbReference type="PROSITE" id="PS00411">
    <property type="entry name" value="KINESIN_MOTOR_1"/>
    <property type="match status" value="1"/>
</dbReference>
<dbReference type="InterPro" id="IPR036961">
    <property type="entry name" value="Kinesin_motor_dom_sf"/>
</dbReference>
<keyword evidence="7 8" id="KW-0505">Motor protein</keyword>
<evidence type="ECO:0000256" key="3">
    <source>
        <dbReference type="ARBA" id="ARBA00022741"/>
    </source>
</evidence>
<dbReference type="PRINTS" id="PR00380">
    <property type="entry name" value="KINESINHEAVY"/>
</dbReference>
<evidence type="ECO:0000259" key="10">
    <source>
        <dbReference type="PROSITE" id="PS50067"/>
    </source>
</evidence>
<accession>A0A5B7CR21</accession>
<gene>
    <name evidence="11" type="primary">KIF4A_1</name>
    <name evidence="11" type="ORF">E2C01_004307</name>
</gene>
<evidence type="ECO:0000256" key="2">
    <source>
        <dbReference type="ARBA" id="ARBA00022490"/>
    </source>
</evidence>
<dbReference type="PANTHER" id="PTHR47969:SF15">
    <property type="entry name" value="CHROMOSOME-ASSOCIATED KINESIN KIF4A-RELATED"/>
    <property type="match status" value="1"/>
</dbReference>
<keyword evidence="6" id="KW-0206">Cytoskeleton</keyword>
<keyword evidence="2" id="KW-0963">Cytoplasm</keyword>
<keyword evidence="4 7" id="KW-0067">ATP-binding</keyword>